<dbReference type="HOGENOM" id="CLU_1680783_0_0_1"/>
<evidence type="ECO:0000313" key="3">
    <source>
        <dbReference type="Proteomes" id="UP000008022"/>
    </source>
</evidence>
<dbReference type="Gramene" id="ORUFI06G15900.1">
    <property type="protein sequence ID" value="ORUFI06G15900.1"/>
    <property type="gene ID" value="ORUFI06G15900"/>
</dbReference>
<dbReference type="EnsemblPlants" id="ORUFI06G15900.1">
    <property type="protein sequence ID" value="ORUFI06G15900.1"/>
    <property type="gene ID" value="ORUFI06G15900"/>
</dbReference>
<proteinExistence type="predicted"/>
<reference evidence="2" key="2">
    <citation type="submission" date="2015-06" db="UniProtKB">
        <authorList>
            <consortium name="EnsemblPlants"/>
        </authorList>
    </citation>
    <scope>IDENTIFICATION</scope>
</reference>
<feature type="region of interest" description="Disordered" evidence="1">
    <location>
        <begin position="1"/>
        <end position="69"/>
    </location>
</feature>
<protein>
    <submittedName>
        <fullName evidence="2">Uncharacterized protein</fullName>
    </submittedName>
</protein>
<dbReference type="AlphaFoldDB" id="A0A0E0PXX8"/>
<keyword evidence="3" id="KW-1185">Reference proteome</keyword>
<reference evidence="3" key="1">
    <citation type="submission" date="2013-06" db="EMBL/GenBank/DDBJ databases">
        <authorList>
            <person name="Zhao Q."/>
        </authorList>
    </citation>
    <scope>NUCLEOTIDE SEQUENCE</scope>
    <source>
        <strain evidence="3">cv. W1943</strain>
    </source>
</reference>
<feature type="compositionally biased region" description="Low complexity" evidence="1">
    <location>
        <begin position="17"/>
        <end position="31"/>
    </location>
</feature>
<evidence type="ECO:0000313" key="2">
    <source>
        <dbReference type="EnsemblPlants" id="ORUFI06G15900.1"/>
    </source>
</evidence>
<dbReference type="Proteomes" id="UP000008022">
    <property type="component" value="Unassembled WGS sequence"/>
</dbReference>
<organism evidence="2 3">
    <name type="scientific">Oryza rufipogon</name>
    <name type="common">Brownbeard rice</name>
    <name type="synonym">Asian wild rice</name>
    <dbReference type="NCBI Taxonomy" id="4529"/>
    <lineage>
        <taxon>Eukaryota</taxon>
        <taxon>Viridiplantae</taxon>
        <taxon>Streptophyta</taxon>
        <taxon>Embryophyta</taxon>
        <taxon>Tracheophyta</taxon>
        <taxon>Spermatophyta</taxon>
        <taxon>Magnoliopsida</taxon>
        <taxon>Liliopsida</taxon>
        <taxon>Poales</taxon>
        <taxon>Poaceae</taxon>
        <taxon>BOP clade</taxon>
        <taxon>Oryzoideae</taxon>
        <taxon>Oryzeae</taxon>
        <taxon>Oryzinae</taxon>
        <taxon>Oryza</taxon>
    </lineage>
</organism>
<dbReference type="OMA" id="IPHERNS"/>
<accession>A0A0E0PXX8</accession>
<name>A0A0E0PXX8_ORYRU</name>
<sequence>MTGTCLSSAHAIRRSQRPSSSSAAAVPPSSAGGLQVATIAHARCPHPPPVEDAEEEEEGRRRLRSFTSDTTDNPELVCVIEVYIPHERNSGQSENPDATSMQMRIILTTMYIETFIVQSIGTNPCSWCRCFATGHTINFFLPKYAFFFMFRGLRLLF</sequence>
<evidence type="ECO:0000256" key="1">
    <source>
        <dbReference type="SAM" id="MobiDB-lite"/>
    </source>
</evidence>